<dbReference type="EMBL" id="SMKL01000013">
    <property type="protein sequence ID" value="TDC52760.1"/>
    <property type="molecule type" value="Genomic_DNA"/>
</dbReference>
<protein>
    <submittedName>
        <fullName evidence="9">ABC transporter permease</fullName>
    </submittedName>
</protein>
<comment type="caution">
    <text evidence="9">The sequence shown here is derived from an EMBL/GenBank/DDBJ whole genome shotgun (WGS) entry which is preliminary data.</text>
</comment>
<reference evidence="9 10" key="1">
    <citation type="submission" date="2019-02" db="EMBL/GenBank/DDBJ databases">
        <title>Draft genome sequences of novel Actinobacteria.</title>
        <authorList>
            <person name="Sahin N."/>
            <person name="Ay H."/>
            <person name="Saygin H."/>
        </authorList>
    </citation>
    <scope>NUCLEOTIDE SEQUENCE [LARGE SCALE GENOMIC DNA]</scope>
    <source>
        <strain evidence="9 10">KC603</strain>
    </source>
</reference>
<gene>
    <name evidence="9" type="ORF">E1212_07870</name>
</gene>
<dbReference type="GO" id="GO:0055085">
    <property type="term" value="P:transmembrane transport"/>
    <property type="evidence" value="ECO:0007669"/>
    <property type="project" value="InterPro"/>
</dbReference>
<dbReference type="OrthoDB" id="6637947at2"/>
<evidence type="ECO:0000313" key="9">
    <source>
        <dbReference type="EMBL" id="TDC52760.1"/>
    </source>
</evidence>
<dbReference type="PROSITE" id="PS50928">
    <property type="entry name" value="ABC_TM1"/>
    <property type="match status" value="1"/>
</dbReference>
<dbReference type="Gene3D" id="1.10.3720.10">
    <property type="entry name" value="MetI-like"/>
    <property type="match status" value="1"/>
</dbReference>
<dbReference type="CDD" id="cd06261">
    <property type="entry name" value="TM_PBP2"/>
    <property type="match status" value="1"/>
</dbReference>
<evidence type="ECO:0000256" key="4">
    <source>
        <dbReference type="ARBA" id="ARBA00022692"/>
    </source>
</evidence>
<evidence type="ECO:0000256" key="6">
    <source>
        <dbReference type="ARBA" id="ARBA00023136"/>
    </source>
</evidence>
<feature type="transmembrane region" description="Helical" evidence="7">
    <location>
        <begin position="37"/>
        <end position="60"/>
    </location>
</feature>
<comment type="similarity">
    <text evidence="7">Belongs to the binding-protein-dependent transport system permease family.</text>
</comment>
<keyword evidence="6 7" id="KW-0472">Membrane</keyword>
<accession>A0A4R4RS76</accession>
<dbReference type="AlphaFoldDB" id="A0A4R4RS76"/>
<proteinExistence type="inferred from homology"/>
<organism evidence="9 10">
    <name type="scientific">Jiangella ureilytica</name>
    <dbReference type="NCBI Taxonomy" id="2530374"/>
    <lineage>
        <taxon>Bacteria</taxon>
        <taxon>Bacillati</taxon>
        <taxon>Actinomycetota</taxon>
        <taxon>Actinomycetes</taxon>
        <taxon>Jiangellales</taxon>
        <taxon>Jiangellaceae</taxon>
        <taxon>Jiangella</taxon>
    </lineage>
</organism>
<keyword evidence="10" id="KW-1185">Reference proteome</keyword>
<feature type="transmembrane region" description="Helical" evidence="7">
    <location>
        <begin position="168"/>
        <end position="187"/>
    </location>
</feature>
<feature type="transmembrane region" description="Helical" evidence="7">
    <location>
        <begin position="108"/>
        <end position="129"/>
    </location>
</feature>
<dbReference type="PANTHER" id="PTHR43386">
    <property type="entry name" value="OLIGOPEPTIDE TRANSPORT SYSTEM PERMEASE PROTEIN APPC"/>
    <property type="match status" value="1"/>
</dbReference>
<feature type="transmembrane region" description="Helical" evidence="7">
    <location>
        <begin position="273"/>
        <end position="294"/>
    </location>
</feature>
<dbReference type="Pfam" id="PF12911">
    <property type="entry name" value="OppC_N"/>
    <property type="match status" value="1"/>
</dbReference>
<evidence type="ECO:0000259" key="8">
    <source>
        <dbReference type="PROSITE" id="PS50928"/>
    </source>
</evidence>
<dbReference type="SUPFAM" id="SSF161098">
    <property type="entry name" value="MetI-like"/>
    <property type="match status" value="1"/>
</dbReference>
<comment type="subcellular location">
    <subcellularLocation>
        <location evidence="1 7">Cell membrane</location>
        <topology evidence="1 7">Multi-pass membrane protein</topology>
    </subcellularLocation>
</comment>
<keyword evidence="2 7" id="KW-0813">Transport</keyword>
<dbReference type="Pfam" id="PF00528">
    <property type="entry name" value="BPD_transp_1"/>
    <property type="match status" value="1"/>
</dbReference>
<evidence type="ECO:0000256" key="3">
    <source>
        <dbReference type="ARBA" id="ARBA00022475"/>
    </source>
</evidence>
<evidence type="ECO:0000313" key="10">
    <source>
        <dbReference type="Proteomes" id="UP000295621"/>
    </source>
</evidence>
<feature type="transmembrane region" description="Helical" evidence="7">
    <location>
        <begin position="141"/>
        <end position="162"/>
    </location>
</feature>
<dbReference type="InterPro" id="IPR000515">
    <property type="entry name" value="MetI-like"/>
</dbReference>
<feature type="domain" description="ABC transmembrane type-1" evidence="8">
    <location>
        <begin position="106"/>
        <end position="295"/>
    </location>
</feature>
<evidence type="ECO:0000256" key="1">
    <source>
        <dbReference type="ARBA" id="ARBA00004651"/>
    </source>
</evidence>
<keyword evidence="4 7" id="KW-0812">Transmembrane</keyword>
<feature type="transmembrane region" description="Helical" evidence="7">
    <location>
        <begin position="219"/>
        <end position="240"/>
    </location>
</feature>
<evidence type="ECO:0000256" key="7">
    <source>
        <dbReference type="RuleBase" id="RU363032"/>
    </source>
</evidence>
<dbReference type="Proteomes" id="UP000295621">
    <property type="component" value="Unassembled WGS sequence"/>
</dbReference>
<sequence length="310" mass="32876">MRRQESAGVADLEPVVPIGELEPATGRRRRRSLRGHTTGIIGTVIVVGMALAAIVGPWLLGIDPNAQELSDRLLPPWSQSGDGSTLHILGTDDLGRDVLARVLEGGRASLSVVALGVVVGCSLGMTVGITSGFRGGRLDIVLMRVVDAQLAIPLLISALLVATILGTGFMNTAVALGIASWAVYARLIRAETLKLRGLDFFEATVALGSSDRRLVFRHLIPNLISTVFVVASLEMGGLVVTESSLSYLGLGMQPPDASWGSMIRSAQPLITTAWWLAAIPGTAVMLVVLGFNLMGDWLRDVLDPQSKQRV</sequence>
<keyword evidence="5 7" id="KW-1133">Transmembrane helix</keyword>
<dbReference type="PANTHER" id="PTHR43386:SF1">
    <property type="entry name" value="D,D-DIPEPTIDE TRANSPORT SYSTEM PERMEASE PROTEIN DDPC-RELATED"/>
    <property type="match status" value="1"/>
</dbReference>
<keyword evidence="3" id="KW-1003">Cell membrane</keyword>
<dbReference type="GO" id="GO:0005886">
    <property type="term" value="C:plasma membrane"/>
    <property type="evidence" value="ECO:0007669"/>
    <property type="project" value="UniProtKB-SubCell"/>
</dbReference>
<evidence type="ECO:0000256" key="5">
    <source>
        <dbReference type="ARBA" id="ARBA00022989"/>
    </source>
</evidence>
<dbReference type="InterPro" id="IPR025966">
    <property type="entry name" value="OppC_N"/>
</dbReference>
<dbReference type="RefSeq" id="WP_131981033.1">
    <property type="nucleotide sequence ID" value="NZ_SMKL01000013.1"/>
</dbReference>
<name>A0A4R4RS76_9ACTN</name>
<evidence type="ECO:0000256" key="2">
    <source>
        <dbReference type="ARBA" id="ARBA00022448"/>
    </source>
</evidence>
<dbReference type="InterPro" id="IPR035906">
    <property type="entry name" value="MetI-like_sf"/>
</dbReference>
<dbReference type="InterPro" id="IPR050366">
    <property type="entry name" value="BP-dependent_transpt_permease"/>
</dbReference>